<organism evidence="10 11">
    <name type="scientific">Sulfurimonas diazotrophicus</name>
    <dbReference type="NCBI Taxonomy" id="3131939"/>
    <lineage>
        <taxon>Bacteria</taxon>
        <taxon>Pseudomonadati</taxon>
        <taxon>Campylobacterota</taxon>
        <taxon>Epsilonproteobacteria</taxon>
        <taxon>Campylobacterales</taxon>
        <taxon>Sulfurimonadaceae</taxon>
        <taxon>Sulfurimonas</taxon>
    </lineage>
</organism>
<dbReference type="EC" id="1.8.7.1" evidence="10"/>
<dbReference type="SUPFAM" id="SSF56014">
    <property type="entry name" value="Nitrite and sulphite reductase 4Fe-4S domain-like"/>
    <property type="match status" value="2"/>
</dbReference>
<dbReference type="InterPro" id="IPR006066">
    <property type="entry name" value="NO2/SO3_Rdtase_FeS/sirohaem_BS"/>
</dbReference>
<evidence type="ECO:0000313" key="10">
    <source>
        <dbReference type="EMBL" id="XAU15066.1"/>
    </source>
</evidence>
<dbReference type="PANTHER" id="PTHR32439">
    <property type="entry name" value="FERREDOXIN--NITRITE REDUCTASE, CHLOROPLASTIC"/>
    <property type="match status" value="1"/>
</dbReference>
<evidence type="ECO:0000313" key="11">
    <source>
        <dbReference type="Proteomes" id="UP001447842"/>
    </source>
</evidence>
<proteinExistence type="inferred from homology"/>
<dbReference type="InterPro" id="IPR005117">
    <property type="entry name" value="NiRdtase/SiRdtase_haem-b_fer"/>
</dbReference>
<keyword evidence="3" id="KW-0349">Heme</keyword>
<evidence type="ECO:0000256" key="7">
    <source>
        <dbReference type="ARBA" id="ARBA00023014"/>
    </source>
</evidence>
<dbReference type="Gene3D" id="3.30.413.10">
    <property type="entry name" value="Sulfite Reductase Hemoprotein, domain 1"/>
    <property type="match status" value="2"/>
</dbReference>
<dbReference type="InterPro" id="IPR051329">
    <property type="entry name" value="NIR_SIR_4Fe-4S"/>
</dbReference>
<keyword evidence="6" id="KW-0408">Iron</keyword>
<dbReference type="Pfam" id="PF01077">
    <property type="entry name" value="NIR_SIR"/>
    <property type="match status" value="2"/>
</dbReference>
<dbReference type="EMBL" id="CP147920">
    <property type="protein sequence ID" value="XAU15066.1"/>
    <property type="molecule type" value="Genomic_DNA"/>
</dbReference>
<dbReference type="GO" id="GO:0050311">
    <property type="term" value="F:sulfite reductase (ferredoxin) activity"/>
    <property type="evidence" value="ECO:0007669"/>
    <property type="project" value="UniProtKB-EC"/>
</dbReference>
<dbReference type="PANTHER" id="PTHR32439:SF0">
    <property type="entry name" value="FERREDOXIN--NITRITE REDUCTASE, CHLOROPLASTIC"/>
    <property type="match status" value="1"/>
</dbReference>
<feature type="domain" description="Nitrite/Sulfite reductase ferredoxin-like" evidence="9">
    <location>
        <begin position="59"/>
        <end position="124"/>
    </location>
</feature>
<keyword evidence="2" id="KW-0004">4Fe-4S</keyword>
<protein>
    <submittedName>
        <fullName evidence="10">Nitrite/sulfite reductase</fullName>
        <ecNumber evidence="10">1.8.7.1</ecNumber>
    </submittedName>
</protein>
<evidence type="ECO:0000256" key="5">
    <source>
        <dbReference type="ARBA" id="ARBA00023002"/>
    </source>
</evidence>
<comment type="similarity">
    <text evidence="1">Belongs to the nitrite and sulfite reductase 4Fe-4S domain family.</text>
</comment>
<evidence type="ECO:0000259" key="8">
    <source>
        <dbReference type="Pfam" id="PF01077"/>
    </source>
</evidence>
<evidence type="ECO:0000256" key="6">
    <source>
        <dbReference type="ARBA" id="ARBA00023004"/>
    </source>
</evidence>
<dbReference type="RefSeq" id="WP_345972680.1">
    <property type="nucleotide sequence ID" value="NZ_CP147920.1"/>
</dbReference>
<dbReference type="PROSITE" id="PS00365">
    <property type="entry name" value="NIR_SIR"/>
    <property type="match status" value="1"/>
</dbReference>
<sequence length="527" mass="57758">MASETKAQRVERIKREKDGLDVIGAIEEYARSGSDPHPDDIDRFKWYGLYTQNRNLQGEEDPTLYFMLRVKLEAGEVTTEQLKTLGYISNAYARRSADITTRQDLQFHWIEVRHLPVIFALLERVGLSTKMAAGDCPRNVVSCPVDGIDRGAVADVRPLVRAVNALFRDNRDFSNLPRKFKIGISGCRSHCISHEIQDLSFTAVDHPSGRVLFDVSVGGGLAKNRRIASHIGYAAAEQVVAIAEAVATLYRDEGNRENRSKARLGHLVDAWGVDAFVARLQALLGFELLPPQARAYTPYALRGHFGAHASSVEGRSYIGCAVTSGRIGGGGLLQLAKAMQRHRAGRAKFTTTQNVVVLDVPESRVSAMTGELEQAGLSSNPTPFKARTLACTGLNFCKFAISETKELAREIVDYLNERFPDFSEPVSISVNGCPNACAHPHIVDIGFVGTILKRGERRISGFELIFGGHLEGERSAFGEKSGIKVAPEEAAGIIERLLLQYLSSGYETFGAFLREQAYDTTAISAVA</sequence>
<dbReference type="SUPFAM" id="SSF55124">
    <property type="entry name" value="Nitrite/Sulfite reductase N-terminal domain-like"/>
    <property type="match status" value="2"/>
</dbReference>
<keyword evidence="4" id="KW-0479">Metal-binding</keyword>
<dbReference type="InterPro" id="IPR045854">
    <property type="entry name" value="NO2/SO3_Rdtase_4Fe4S_sf"/>
</dbReference>
<dbReference type="PRINTS" id="PR00397">
    <property type="entry name" value="SIROHAEM"/>
</dbReference>
<accession>A0ABZ3HBK7</accession>
<dbReference type="InterPro" id="IPR036136">
    <property type="entry name" value="Nit/Sulf_reduc_fer-like_dom_sf"/>
</dbReference>
<gene>
    <name evidence="10" type="ORF">WCY31_12615</name>
</gene>
<dbReference type="Gene3D" id="3.90.480.20">
    <property type="match status" value="1"/>
</dbReference>
<feature type="domain" description="Nitrite/Sulfite reductase ferredoxin-like" evidence="9">
    <location>
        <begin position="314"/>
        <end position="374"/>
    </location>
</feature>
<keyword evidence="5 10" id="KW-0560">Oxidoreductase</keyword>
<name>A0ABZ3HBK7_9BACT</name>
<dbReference type="Pfam" id="PF03460">
    <property type="entry name" value="NIR_SIR_ferr"/>
    <property type="match status" value="2"/>
</dbReference>
<evidence type="ECO:0000259" key="9">
    <source>
        <dbReference type="Pfam" id="PF03460"/>
    </source>
</evidence>
<keyword evidence="7" id="KW-0411">Iron-sulfur</keyword>
<evidence type="ECO:0000256" key="2">
    <source>
        <dbReference type="ARBA" id="ARBA00022485"/>
    </source>
</evidence>
<evidence type="ECO:0000256" key="3">
    <source>
        <dbReference type="ARBA" id="ARBA00022617"/>
    </source>
</evidence>
<dbReference type="InterPro" id="IPR006067">
    <property type="entry name" value="NO2/SO3_Rdtase_4Fe4S_dom"/>
</dbReference>
<evidence type="ECO:0000256" key="1">
    <source>
        <dbReference type="ARBA" id="ARBA00010429"/>
    </source>
</evidence>
<evidence type="ECO:0000256" key="4">
    <source>
        <dbReference type="ARBA" id="ARBA00022723"/>
    </source>
</evidence>
<feature type="domain" description="Nitrite/sulphite reductase 4Fe-4S" evidence="8">
    <location>
        <begin position="389"/>
        <end position="507"/>
    </location>
</feature>
<keyword evidence="11" id="KW-1185">Reference proteome</keyword>
<dbReference type="Proteomes" id="UP001447842">
    <property type="component" value="Chromosome"/>
</dbReference>
<reference evidence="10 11" key="1">
    <citation type="submission" date="2024-03" db="EMBL/GenBank/DDBJ databases">
        <title>Sulfurimonas sp. HSL3-1.</title>
        <authorList>
            <person name="Wang S."/>
        </authorList>
    </citation>
    <scope>NUCLEOTIDE SEQUENCE [LARGE SCALE GENOMIC DNA]</scope>
    <source>
        <strain evidence="10 11">HSL3-1</strain>
    </source>
</reference>
<feature type="domain" description="Nitrite/sulphite reductase 4Fe-4S" evidence="8">
    <location>
        <begin position="134"/>
        <end position="282"/>
    </location>
</feature>